<dbReference type="EMBL" id="MN739735">
    <property type="protein sequence ID" value="QHT23887.1"/>
    <property type="molecule type" value="Genomic_DNA"/>
</dbReference>
<reference evidence="1" key="1">
    <citation type="journal article" date="2020" name="Nature">
        <title>Giant virus diversity and host interactions through global metagenomics.</title>
        <authorList>
            <person name="Schulz F."/>
            <person name="Roux S."/>
            <person name="Paez-Espino D."/>
            <person name="Jungbluth S."/>
            <person name="Walsh D.A."/>
            <person name="Denef V.J."/>
            <person name="McMahon K.D."/>
            <person name="Konstantinidis K.T."/>
            <person name="Eloe-Fadrosh E.A."/>
            <person name="Kyrpides N.C."/>
            <person name="Woyke T."/>
        </authorList>
    </citation>
    <scope>NUCLEOTIDE SEQUENCE</scope>
    <source>
        <strain evidence="1">GVMAG-M-3300023179-132</strain>
    </source>
</reference>
<protein>
    <submittedName>
        <fullName evidence="1">Uncharacterized protein</fullName>
    </submittedName>
</protein>
<name>A0A6C0E3Y2_9ZZZZ</name>
<sequence>MTYLGNSVYLLRDGGVSRYIHNWTPKSLKSFTQMLNNQMNEQMIYEIVDNVSAKETYQEMYCELFEIEPTYQQMKNDKDRNETTFNDLKMYRRRMIKEMRRKREKIYKNSGLLFGGKDPMGGYVWGYKETDN</sequence>
<organism evidence="1">
    <name type="scientific">viral metagenome</name>
    <dbReference type="NCBI Taxonomy" id="1070528"/>
    <lineage>
        <taxon>unclassified sequences</taxon>
        <taxon>metagenomes</taxon>
        <taxon>organismal metagenomes</taxon>
    </lineage>
</organism>
<evidence type="ECO:0000313" key="1">
    <source>
        <dbReference type="EMBL" id="QHT23887.1"/>
    </source>
</evidence>
<accession>A0A6C0E3Y2</accession>
<dbReference type="AlphaFoldDB" id="A0A6C0E3Y2"/>
<proteinExistence type="predicted"/>